<dbReference type="EMBL" id="JADBEM010000001">
    <property type="protein sequence ID" value="MBE1607932.1"/>
    <property type="molecule type" value="Genomic_DNA"/>
</dbReference>
<accession>A0A927N2W0</accession>
<dbReference type="RefSeq" id="WP_192751802.1">
    <property type="nucleotide sequence ID" value="NZ_BAABJL010000040.1"/>
</dbReference>
<keyword evidence="2" id="KW-1185">Reference proteome</keyword>
<name>A0A927N2W0_9ACTN</name>
<comment type="caution">
    <text evidence="1">The sequence shown here is derived from an EMBL/GenBank/DDBJ whole genome shotgun (WGS) entry which is preliminary data.</text>
</comment>
<gene>
    <name evidence="1" type="ORF">HEB94_004780</name>
</gene>
<dbReference type="Pfam" id="PF13578">
    <property type="entry name" value="Methyltransf_24"/>
    <property type="match status" value="1"/>
</dbReference>
<reference evidence="1" key="1">
    <citation type="submission" date="2020-10" db="EMBL/GenBank/DDBJ databases">
        <title>Sequencing the genomes of 1000 actinobacteria strains.</title>
        <authorList>
            <person name="Klenk H.-P."/>
        </authorList>
    </citation>
    <scope>NUCLEOTIDE SEQUENCE</scope>
    <source>
        <strain evidence="1">DSM 45354</strain>
    </source>
</reference>
<sequence length="233" mass="26770">MREITFALVSELYEDHLDDLRVVRKEQRELYVDHRQAGGKAQLDDLEAEITYLLLRAARPRNVVEIGCLHGWSTSWILRALRDNGRGTLHSFDRVDAATRRVPPELSVDRWRFTHGDVRIRLREFPDAIDYLFVDAAHTSRFARWYVRTVLPTLAPGTPVSVHDVHHRANPLPFSEGRVLLEWLGARGHSSFTTAAAKSPTVCRELERRRTNWGLAEPIHTGRDNPMVFFTSA</sequence>
<organism evidence="1 2">
    <name type="scientific">Actinopolymorpha pittospori</name>
    <dbReference type="NCBI Taxonomy" id="648752"/>
    <lineage>
        <taxon>Bacteria</taxon>
        <taxon>Bacillati</taxon>
        <taxon>Actinomycetota</taxon>
        <taxon>Actinomycetes</taxon>
        <taxon>Propionibacteriales</taxon>
        <taxon>Actinopolymorphaceae</taxon>
        <taxon>Actinopolymorpha</taxon>
    </lineage>
</organism>
<proteinExistence type="predicted"/>
<dbReference type="SUPFAM" id="SSF53335">
    <property type="entry name" value="S-adenosyl-L-methionine-dependent methyltransferases"/>
    <property type="match status" value="1"/>
</dbReference>
<dbReference type="Gene3D" id="3.40.50.150">
    <property type="entry name" value="Vaccinia Virus protein VP39"/>
    <property type="match status" value="1"/>
</dbReference>
<evidence type="ECO:0000313" key="1">
    <source>
        <dbReference type="EMBL" id="MBE1607932.1"/>
    </source>
</evidence>
<dbReference type="AlphaFoldDB" id="A0A927N2W0"/>
<evidence type="ECO:0000313" key="2">
    <source>
        <dbReference type="Proteomes" id="UP000638648"/>
    </source>
</evidence>
<dbReference type="Proteomes" id="UP000638648">
    <property type="component" value="Unassembled WGS sequence"/>
</dbReference>
<protein>
    <submittedName>
        <fullName evidence="1">O-methyltransferase YrrM</fullName>
    </submittedName>
</protein>
<dbReference type="InterPro" id="IPR029063">
    <property type="entry name" value="SAM-dependent_MTases_sf"/>
</dbReference>